<accession>A0A0A8YTU5</accession>
<sequence>MCLLPDVSPVPVRQRHSPVPSSTTRVLLFTTRWLPRSYGPGESGEKSCVLAVGKKVDVNL</sequence>
<reference evidence="1" key="2">
    <citation type="journal article" date="2015" name="Data Brief">
        <title>Shoot transcriptome of the giant reed, Arundo donax.</title>
        <authorList>
            <person name="Barrero R.A."/>
            <person name="Guerrero F.D."/>
            <person name="Moolhuijzen P."/>
            <person name="Goolsby J.A."/>
            <person name="Tidwell J."/>
            <person name="Bellgard S.E."/>
            <person name="Bellgard M.I."/>
        </authorList>
    </citation>
    <scope>NUCLEOTIDE SEQUENCE</scope>
    <source>
        <tissue evidence="1">Shoot tissue taken approximately 20 cm above the soil surface</tissue>
    </source>
</reference>
<name>A0A0A8YTU5_ARUDO</name>
<dbReference type="AlphaFoldDB" id="A0A0A8YTU5"/>
<organism evidence="1">
    <name type="scientific">Arundo donax</name>
    <name type="common">Giant reed</name>
    <name type="synonym">Donax arundinaceus</name>
    <dbReference type="NCBI Taxonomy" id="35708"/>
    <lineage>
        <taxon>Eukaryota</taxon>
        <taxon>Viridiplantae</taxon>
        <taxon>Streptophyta</taxon>
        <taxon>Embryophyta</taxon>
        <taxon>Tracheophyta</taxon>
        <taxon>Spermatophyta</taxon>
        <taxon>Magnoliopsida</taxon>
        <taxon>Liliopsida</taxon>
        <taxon>Poales</taxon>
        <taxon>Poaceae</taxon>
        <taxon>PACMAD clade</taxon>
        <taxon>Arundinoideae</taxon>
        <taxon>Arundineae</taxon>
        <taxon>Arundo</taxon>
    </lineage>
</organism>
<proteinExistence type="predicted"/>
<protein>
    <submittedName>
        <fullName evidence="1">Uncharacterized protein</fullName>
    </submittedName>
</protein>
<dbReference type="EMBL" id="GBRH01269895">
    <property type="protein sequence ID" value="JAD28000.1"/>
    <property type="molecule type" value="Transcribed_RNA"/>
</dbReference>
<reference evidence="1" key="1">
    <citation type="submission" date="2014-09" db="EMBL/GenBank/DDBJ databases">
        <authorList>
            <person name="Magalhaes I.L.F."/>
            <person name="Oliveira U."/>
            <person name="Santos F.R."/>
            <person name="Vidigal T.H.D.A."/>
            <person name="Brescovit A.D."/>
            <person name="Santos A.J."/>
        </authorList>
    </citation>
    <scope>NUCLEOTIDE SEQUENCE</scope>
    <source>
        <tissue evidence="1">Shoot tissue taken approximately 20 cm above the soil surface</tissue>
    </source>
</reference>
<evidence type="ECO:0000313" key="1">
    <source>
        <dbReference type="EMBL" id="JAD28000.1"/>
    </source>
</evidence>